<name>A0A413WW46_9FIRM</name>
<sequence length="956" mass="109497">MPKIIFTSRYMKAAPAAQLANYVKYIATREGVEKIDESKRELPATVAQKKLISQLLKDFPDAKNMLEYEDFKIHPTIGTASEFISTVLEWNQDQLSDRENYVDYLANRPRVERVGEHGLFTDVGTPVVISKVQEDVKHHKGPVWTHVVSLRREDAARLGYDSGKQWRELLRSKRAMLSKHMKIDSENLRWYAAFHNESHHPHVHIMVFSAKDNDGYLTEPAIEAMRSELAHSIFRQDFANLYEEQNLARTDLKKEAEQLMKELLSQLEQGVLVNPEIERRICQLADRLQKTKGKKVYGYLKADVKKIVDQIVDELEKEPEVGKLYQTWGEWNNQILQFYSNNPPPLPPLSKQPQFKSIKNMVIAEALQIGSHHFIFDEEPEELEPTELPQEKGLDELLEEAETYETSVEINTPKREAASNTYAGNQSHVTWGDEYREARNCLYGSEEVEPDFARACQLFQQEAEKGNALAMYDLARMFADGLGREADPNAAQNWYAKAIAAFMEAEFSAKERQKSYLQYRIGKMYAAGLGTEQDYGEAAEWFGRAVRQNHKYAQYSLAGLYYRGQGVEQDYRQARNLYRCSAEQENPYAGYELAKMYRDGIGAEPDGQQAATYFEAAFRGFLALESKSHDDKLQYRLGQMFYTGTGTKKEETKAVEFWQKAARLGNANAQYSLASHWLKTGTGDLQQALEWIQKAVEGENTAAMYSLGKLYLEGEMVPPDIKRAIELFEKAAMKGHDYAAYRLGRLYLSGEKIKKNVELAMEWLGQAAGANNLYALYTFGKLFLMGADVPKDIERSIYYFKRAAEGGNEYAEFQLGKLYLLGEDVPKNVEEAITWISSCADRGNQFAQYALGKLYLCGRDVPRDREKAISLLEAAAAQGNIYAQFLLDHLDSFQDPSVFLSATRLLNQLTKIFQEEERRERARHISVDRKMRRKIREKKVAQGHKGDDHEPQELLY</sequence>
<dbReference type="InterPro" id="IPR052945">
    <property type="entry name" value="Mitotic_Regulator"/>
</dbReference>
<dbReference type="Proteomes" id="UP001055091">
    <property type="component" value="Unassembled WGS sequence"/>
</dbReference>
<dbReference type="InterPro" id="IPR048102">
    <property type="entry name" value="MobP3"/>
</dbReference>
<dbReference type="InterPro" id="IPR011990">
    <property type="entry name" value="TPR-like_helical_dom_sf"/>
</dbReference>
<proteinExistence type="predicted"/>
<evidence type="ECO:0000256" key="2">
    <source>
        <dbReference type="SAM" id="MobiDB-lite"/>
    </source>
</evidence>
<evidence type="ECO:0000313" key="4">
    <source>
        <dbReference type="Proteomes" id="UP001055091"/>
    </source>
</evidence>
<organism evidence="3 4">
    <name type="scientific">Hungatella hathewayi</name>
    <dbReference type="NCBI Taxonomy" id="154046"/>
    <lineage>
        <taxon>Bacteria</taxon>
        <taxon>Bacillati</taxon>
        <taxon>Bacillota</taxon>
        <taxon>Clostridia</taxon>
        <taxon>Lachnospirales</taxon>
        <taxon>Lachnospiraceae</taxon>
        <taxon>Hungatella</taxon>
    </lineage>
</organism>
<dbReference type="EMBL" id="BQNJ01000002">
    <property type="protein sequence ID" value="GKH04083.1"/>
    <property type="molecule type" value="Genomic_DNA"/>
</dbReference>
<evidence type="ECO:0000313" key="3">
    <source>
        <dbReference type="EMBL" id="GKH04083.1"/>
    </source>
</evidence>
<feature type="compositionally biased region" description="Basic and acidic residues" evidence="2">
    <location>
        <begin position="938"/>
        <end position="956"/>
    </location>
</feature>
<dbReference type="SUPFAM" id="SSF81901">
    <property type="entry name" value="HCP-like"/>
    <property type="match status" value="3"/>
</dbReference>
<feature type="coiled-coil region" evidence="1">
    <location>
        <begin position="242"/>
        <end position="269"/>
    </location>
</feature>
<keyword evidence="1" id="KW-0175">Coiled coil</keyword>
<gene>
    <name evidence="3" type="ORF">CE91St55_60640</name>
</gene>
<evidence type="ECO:0000256" key="1">
    <source>
        <dbReference type="SAM" id="Coils"/>
    </source>
</evidence>
<dbReference type="InterPro" id="IPR006597">
    <property type="entry name" value="Sel1-like"/>
</dbReference>
<dbReference type="RefSeq" id="WP_118077423.1">
    <property type="nucleotide sequence ID" value="NZ_BQNJ01000002.1"/>
</dbReference>
<dbReference type="NCBIfam" id="NF041499">
    <property type="entry name" value="MobP3"/>
    <property type="match status" value="1"/>
</dbReference>
<feature type="region of interest" description="Disordered" evidence="2">
    <location>
        <begin position="935"/>
        <end position="956"/>
    </location>
</feature>
<dbReference type="AlphaFoldDB" id="A0A413WW46"/>
<dbReference type="SMART" id="SM00671">
    <property type="entry name" value="SEL1"/>
    <property type="match status" value="11"/>
</dbReference>
<comment type="caution">
    <text evidence="3">The sequence shown here is derived from an EMBL/GenBank/DDBJ whole genome shotgun (WGS) entry which is preliminary data.</text>
</comment>
<dbReference type="Pfam" id="PF18555">
    <property type="entry name" value="MobL"/>
    <property type="match status" value="1"/>
</dbReference>
<dbReference type="Gene3D" id="1.25.40.10">
    <property type="entry name" value="Tetratricopeptide repeat domain"/>
    <property type="match status" value="2"/>
</dbReference>
<accession>A0A413WW46</accession>
<dbReference type="InterPro" id="IPR041073">
    <property type="entry name" value="MobL"/>
</dbReference>
<reference evidence="3" key="1">
    <citation type="submission" date="2022-01" db="EMBL/GenBank/DDBJ databases">
        <title>Novel bile acid biosynthetic pathways are enriched in the microbiome of centenarians.</title>
        <authorList>
            <person name="Sato Y."/>
            <person name="Atarashi K."/>
            <person name="Plichta R.D."/>
            <person name="Arai Y."/>
            <person name="Sasajima S."/>
            <person name="Kearney M.S."/>
            <person name="Suda W."/>
            <person name="Takeshita K."/>
            <person name="Sasaki T."/>
            <person name="Okamoto S."/>
            <person name="Skelly N.A."/>
            <person name="Okamura Y."/>
            <person name="Vlamakis H."/>
            <person name="Li Y."/>
            <person name="Tanoue T."/>
            <person name="Takei H."/>
            <person name="Nittono H."/>
            <person name="Narushima S."/>
            <person name="Irie J."/>
            <person name="Itoh H."/>
            <person name="Moriya K."/>
            <person name="Sugiura Y."/>
            <person name="Suematsu M."/>
            <person name="Moritoki N."/>
            <person name="Shibata S."/>
            <person name="Littman R.D."/>
            <person name="Fischbach A.M."/>
            <person name="Uwamino Y."/>
            <person name="Inoue T."/>
            <person name="Honda A."/>
            <person name="Hattori M."/>
            <person name="Murai T."/>
            <person name="Xavier J.R."/>
            <person name="Hirose N."/>
            <person name="Honda K."/>
        </authorList>
    </citation>
    <scope>NUCLEOTIDE SEQUENCE</scope>
    <source>
        <strain evidence="3">CE91-St55</strain>
    </source>
</reference>
<dbReference type="PANTHER" id="PTHR43628">
    <property type="entry name" value="ACTIVATOR OF C KINASE PROTEIN 1-RELATED"/>
    <property type="match status" value="1"/>
</dbReference>
<dbReference type="PANTHER" id="PTHR43628:SF1">
    <property type="entry name" value="CHITIN SYNTHASE REGULATORY FACTOR 2-RELATED"/>
    <property type="match status" value="1"/>
</dbReference>
<protein>
    <submittedName>
        <fullName evidence="3">Uncharacterized protein</fullName>
    </submittedName>
</protein>
<dbReference type="Pfam" id="PF08238">
    <property type="entry name" value="Sel1"/>
    <property type="match status" value="12"/>
</dbReference>